<dbReference type="PANTHER" id="PTHR45586">
    <property type="entry name" value="TPR REPEAT-CONTAINING PROTEIN PA4667"/>
    <property type="match status" value="1"/>
</dbReference>
<feature type="repeat" description="TPR" evidence="3">
    <location>
        <begin position="424"/>
        <end position="457"/>
    </location>
</feature>
<dbReference type="RefSeq" id="WP_243918778.1">
    <property type="nucleotide sequence ID" value="NZ_JALHLG010000005.1"/>
</dbReference>
<sequence>MNRIIRLAMPLAALSLAAGCGDSAATLLGKAQGSFAAQDYTAARKQLAEALLKEPENPKLLALMVRTQLHLGDPDAAESAVKRLRQTGAKVSELPLIKAQIALMRGQAKEALTLASDDTTIDGWRIRATAQLALGNPAKAETAFKNGMAAGDDIRLAEAYARFKLMSNDTSGAATVLKRMEKMAPDAFETLVLAGDLAAARGQTDLAIDGYRKVLKAYPGRVAPMIALANQYDAKGKIDEAEKLVEQAGKLAPDSTEVEALKYQLLAEKGEWEKIRLGLQGQESQLDPGSGLQMRYAEALLRLGHAQQARVLFSRAVLALPGNPYSRMMLGEAQLASGDAESAWATLKPLAASTLARPQLLESALKAARAAGAPEAESLRARLEPARLNATKALVAKGDMAVMHHDWNAVRTIYSQLLQQGEDPEVLKRLALAASNLGQVPEAVSYADRALAVSPNNPDYLYLAGLVRLDGDHDLPGARRLLEEAAAADPRNTVIARALERAKAAAG</sequence>
<dbReference type="Pfam" id="PF13432">
    <property type="entry name" value="TPR_16"/>
    <property type="match status" value="1"/>
</dbReference>
<keyword evidence="1" id="KW-0677">Repeat</keyword>
<feature type="chain" id="PRO_5045483843" evidence="4">
    <location>
        <begin position="18"/>
        <end position="507"/>
    </location>
</feature>
<keyword evidence="4" id="KW-0732">Signal</keyword>
<dbReference type="Gene3D" id="1.25.40.10">
    <property type="entry name" value="Tetratricopeptide repeat domain"/>
    <property type="match status" value="3"/>
</dbReference>
<dbReference type="InterPro" id="IPR011990">
    <property type="entry name" value="TPR-like_helical_dom_sf"/>
</dbReference>
<dbReference type="SMART" id="SM00028">
    <property type="entry name" value="TPR"/>
    <property type="match status" value="5"/>
</dbReference>
<gene>
    <name evidence="5" type="ORF">MTR66_06195</name>
</gene>
<evidence type="ECO:0000256" key="1">
    <source>
        <dbReference type="ARBA" id="ARBA00022737"/>
    </source>
</evidence>
<protein>
    <submittedName>
        <fullName evidence="5">Tetratricopeptide repeat protein</fullName>
    </submittedName>
</protein>
<keyword evidence="2 3" id="KW-0802">TPR repeat</keyword>
<evidence type="ECO:0000313" key="6">
    <source>
        <dbReference type="Proteomes" id="UP001202281"/>
    </source>
</evidence>
<keyword evidence="6" id="KW-1185">Reference proteome</keyword>
<dbReference type="EMBL" id="JALHLG010000005">
    <property type="protein sequence ID" value="MCJ2186407.1"/>
    <property type="molecule type" value="Genomic_DNA"/>
</dbReference>
<proteinExistence type="predicted"/>
<evidence type="ECO:0000256" key="3">
    <source>
        <dbReference type="PROSITE-ProRule" id="PRU00339"/>
    </source>
</evidence>
<feature type="signal peptide" evidence="4">
    <location>
        <begin position="1"/>
        <end position="17"/>
    </location>
</feature>
<evidence type="ECO:0000256" key="4">
    <source>
        <dbReference type="SAM" id="SignalP"/>
    </source>
</evidence>
<evidence type="ECO:0000256" key="2">
    <source>
        <dbReference type="ARBA" id="ARBA00022803"/>
    </source>
</evidence>
<evidence type="ECO:0000313" key="5">
    <source>
        <dbReference type="EMBL" id="MCJ2186407.1"/>
    </source>
</evidence>
<reference evidence="5 6" key="1">
    <citation type="submission" date="2022-04" db="EMBL/GenBank/DDBJ databases">
        <title>Identification of a novel bacterium isolated from mangrove sediments.</title>
        <authorList>
            <person name="Pan X."/>
        </authorList>
    </citation>
    <scope>NUCLEOTIDE SEQUENCE [LARGE SCALE GENOMIC DNA]</scope>
    <source>
        <strain evidence="5 6">B2638</strain>
    </source>
</reference>
<dbReference type="Pfam" id="PF14559">
    <property type="entry name" value="TPR_19"/>
    <property type="match status" value="2"/>
</dbReference>
<dbReference type="PANTHER" id="PTHR45586:SF1">
    <property type="entry name" value="LIPOPOLYSACCHARIDE ASSEMBLY PROTEIN B"/>
    <property type="match status" value="1"/>
</dbReference>
<accession>A0ABT0BMY1</accession>
<comment type="caution">
    <text evidence="5">The sequence shown here is derived from an EMBL/GenBank/DDBJ whole genome shotgun (WGS) entry which is preliminary data.</text>
</comment>
<name>A0ABT0BMY1_9SPHN</name>
<dbReference type="SUPFAM" id="SSF48452">
    <property type="entry name" value="TPR-like"/>
    <property type="match status" value="2"/>
</dbReference>
<dbReference type="PROSITE" id="PS50005">
    <property type="entry name" value="TPR"/>
    <property type="match status" value="1"/>
</dbReference>
<dbReference type="InterPro" id="IPR019734">
    <property type="entry name" value="TPR_rpt"/>
</dbReference>
<organism evidence="5 6">
    <name type="scientific">Novosphingobium beihaiensis</name>
    <dbReference type="NCBI Taxonomy" id="2930389"/>
    <lineage>
        <taxon>Bacteria</taxon>
        <taxon>Pseudomonadati</taxon>
        <taxon>Pseudomonadota</taxon>
        <taxon>Alphaproteobacteria</taxon>
        <taxon>Sphingomonadales</taxon>
        <taxon>Sphingomonadaceae</taxon>
        <taxon>Novosphingobium</taxon>
    </lineage>
</organism>
<dbReference type="InterPro" id="IPR051012">
    <property type="entry name" value="CellSynth/LPSAsmb/PSIAsmb"/>
</dbReference>
<dbReference type="PROSITE" id="PS51257">
    <property type="entry name" value="PROKAR_LIPOPROTEIN"/>
    <property type="match status" value="1"/>
</dbReference>
<dbReference type="Proteomes" id="UP001202281">
    <property type="component" value="Unassembled WGS sequence"/>
</dbReference>